<sequence length="462" mass="51115">MKNNGQITVFLSLVLVSLLGLFLAAVEITGIYMNRARVAEAARGASLHIQAEYQSRIFDRYHLLLLDKSYMGYGEGMLEERVSDYMDYTLSGYGFAVEDACLTDVRTVVADDCYDLKKQIEEYMTLYLETKALETISEDLAYDNADAEEVAEEIRNGKSEETEQEGNWQGEDPRKLLEQELGIGLLQLVLPSGKSVSQTKVSMQDVPSTACGKENVQESMDTSFSDIDRLEAELGKVRGTGKSELGTDINGILYAMECFKNVTDAELDNCVFQCEVEYLIAGKDNDYDNLTCVVNQIILHRLPVNMAVLLSDAEKMAEISSMAATLALVPGITYGAAKYLLAACFSYGETILEIRTLLAGGKIPLIKKAADWKLDLAHIGNLTSVEPASGQTEKGLDYEAFLMLLLAEKNNRMYYRMCDLIQLNTALVQDGFLITNCVDAFTIDIDITKGKRSYATSVSAVY</sequence>
<gene>
    <name evidence="1" type="ORF">H8S09_02290</name>
</gene>
<protein>
    <submittedName>
        <fullName evidence="1">Uncharacterized protein</fullName>
    </submittedName>
</protein>
<accession>A0A8I0AMT7</accession>
<dbReference type="RefSeq" id="WP_021943397.1">
    <property type="nucleotide sequence ID" value="NZ_JACOOX010000001.1"/>
</dbReference>
<organism evidence="1 2">
    <name type="scientific">Coprococcus hominis</name>
    <name type="common">ex Liu et al. 2022</name>
    <dbReference type="NCBI Taxonomy" id="2763039"/>
    <lineage>
        <taxon>Bacteria</taxon>
        <taxon>Bacillati</taxon>
        <taxon>Bacillota</taxon>
        <taxon>Clostridia</taxon>
        <taxon>Lachnospirales</taxon>
        <taxon>Lachnospiraceae</taxon>
        <taxon>Coprococcus</taxon>
    </lineage>
</organism>
<dbReference type="Proteomes" id="UP000615234">
    <property type="component" value="Unassembled WGS sequence"/>
</dbReference>
<reference evidence="1 2" key="1">
    <citation type="submission" date="2020-08" db="EMBL/GenBank/DDBJ databases">
        <title>Genome public.</title>
        <authorList>
            <person name="Liu C."/>
            <person name="Sun Q."/>
        </authorList>
    </citation>
    <scope>NUCLEOTIDE SEQUENCE [LARGE SCALE GENOMIC DNA]</scope>
    <source>
        <strain evidence="1 2">NSJ-10</strain>
    </source>
</reference>
<dbReference type="InterPro" id="IPR043756">
    <property type="entry name" value="DUF5702"/>
</dbReference>
<dbReference type="EMBL" id="JACOOX010000001">
    <property type="protein sequence ID" value="MBC5661732.1"/>
    <property type="molecule type" value="Genomic_DNA"/>
</dbReference>
<comment type="caution">
    <text evidence="1">The sequence shown here is derived from an EMBL/GenBank/DDBJ whole genome shotgun (WGS) entry which is preliminary data.</text>
</comment>
<dbReference type="Pfam" id="PF18960">
    <property type="entry name" value="DUF5702"/>
    <property type="match status" value="1"/>
</dbReference>
<name>A0A8I0AMT7_9FIRM</name>
<keyword evidence="2" id="KW-1185">Reference proteome</keyword>
<evidence type="ECO:0000313" key="1">
    <source>
        <dbReference type="EMBL" id="MBC5661732.1"/>
    </source>
</evidence>
<proteinExistence type="predicted"/>
<evidence type="ECO:0000313" key="2">
    <source>
        <dbReference type="Proteomes" id="UP000615234"/>
    </source>
</evidence>
<dbReference type="AlphaFoldDB" id="A0A8I0AMT7"/>